<protein>
    <submittedName>
        <fullName evidence="3">Uncharacterized protein</fullName>
    </submittedName>
</protein>
<feature type="transmembrane region" description="Helical" evidence="2">
    <location>
        <begin position="6"/>
        <end position="25"/>
    </location>
</feature>
<evidence type="ECO:0000313" key="3">
    <source>
        <dbReference type="EMBL" id="ACM29296.1"/>
    </source>
</evidence>
<evidence type="ECO:0000313" key="4">
    <source>
        <dbReference type="Proteomes" id="UP000001600"/>
    </source>
</evidence>
<dbReference type="KEGG" id="ara:Arad_7894"/>
<dbReference type="AlphaFoldDB" id="B9JP16"/>
<feature type="region of interest" description="Disordered" evidence="1">
    <location>
        <begin position="38"/>
        <end position="58"/>
    </location>
</feature>
<dbReference type="HOGENOM" id="CLU_2969055_0_0_5"/>
<keyword evidence="2" id="KW-1133">Transmembrane helix</keyword>
<accession>B9JP16</accession>
<sequence>MIRIWFITAVSIGITAAIALIFPGIEGRFSDMRAGDELSRSTDRLSNSLNGKSKDLTQ</sequence>
<keyword evidence="2" id="KW-0812">Transmembrane</keyword>
<dbReference type="STRING" id="311403.Arad_7894"/>
<dbReference type="EMBL" id="CP000629">
    <property type="protein sequence ID" value="ACM29296.1"/>
    <property type="molecule type" value="Genomic_DNA"/>
</dbReference>
<name>B9JP16_RHIR8</name>
<reference evidence="3 4" key="1">
    <citation type="journal article" date="2009" name="J. Bacteriol.">
        <title>Genome sequences of three Agrobacterium biovars help elucidate the evolution of multichromosome genomes in bacteria.</title>
        <authorList>
            <person name="Slater S.C."/>
            <person name="Goldman B.S."/>
            <person name="Goodner B."/>
            <person name="Setubal J.C."/>
            <person name="Farrand S.K."/>
            <person name="Nester E.W."/>
            <person name="Burr T.J."/>
            <person name="Banta L."/>
            <person name="Dickerman A.W."/>
            <person name="Paulsen I."/>
            <person name="Otten L."/>
            <person name="Suen G."/>
            <person name="Welch R."/>
            <person name="Almeida N.F."/>
            <person name="Arnold F."/>
            <person name="Burton O.T."/>
            <person name="Du Z."/>
            <person name="Ewing A."/>
            <person name="Godsy E."/>
            <person name="Heisel S."/>
            <person name="Houmiel K.L."/>
            <person name="Jhaveri J."/>
            <person name="Lu J."/>
            <person name="Miller N.M."/>
            <person name="Norton S."/>
            <person name="Chen Q."/>
            <person name="Phoolcharoen W."/>
            <person name="Ohlin V."/>
            <person name="Ondrusek D."/>
            <person name="Pride N."/>
            <person name="Stricklin S.L."/>
            <person name="Sun J."/>
            <person name="Wheeler C."/>
            <person name="Wilson L."/>
            <person name="Zhu H."/>
            <person name="Wood D.W."/>
        </authorList>
    </citation>
    <scope>NUCLEOTIDE SEQUENCE [LARGE SCALE GENOMIC DNA]</scope>
    <source>
        <strain evidence="4">K84 / ATCC BAA-868</strain>
    </source>
</reference>
<dbReference type="Proteomes" id="UP000001600">
    <property type="component" value="Chromosome 2"/>
</dbReference>
<gene>
    <name evidence="3" type="ordered locus">Arad_7894</name>
</gene>
<evidence type="ECO:0000256" key="2">
    <source>
        <dbReference type="SAM" id="Phobius"/>
    </source>
</evidence>
<evidence type="ECO:0000256" key="1">
    <source>
        <dbReference type="SAM" id="MobiDB-lite"/>
    </source>
</evidence>
<proteinExistence type="predicted"/>
<organism evidence="3 4">
    <name type="scientific">Rhizobium rhizogenes (strain K84 / ATCC BAA-868)</name>
    <name type="common">Agrobacterium radiobacter</name>
    <dbReference type="NCBI Taxonomy" id="311403"/>
    <lineage>
        <taxon>Bacteria</taxon>
        <taxon>Pseudomonadati</taxon>
        <taxon>Pseudomonadota</taxon>
        <taxon>Alphaproteobacteria</taxon>
        <taxon>Hyphomicrobiales</taxon>
        <taxon>Rhizobiaceae</taxon>
        <taxon>Rhizobium/Agrobacterium group</taxon>
        <taxon>Rhizobium</taxon>
    </lineage>
</organism>
<keyword evidence="2" id="KW-0472">Membrane</keyword>